<proteinExistence type="predicted"/>
<accession>A0A3G9JCG9</accession>
<dbReference type="PROSITE" id="PS51257">
    <property type="entry name" value="PROKAR_LIPOPROTEIN"/>
    <property type="match status" value="1"/>
</dbReference>
<dbReference type="AlphaFoldDB" id="A0A3G9JCG9"/>
<name>A0A3G9JCG9_9BACL</name>
<organism evidence="1 2">
    <name type="scientific">Paenibacillus baekrokdamisoli</name>
    <dbReference type="NCBI Taxonomy" id="1712516"/>
    <lineage>
        <taxon>Bacteria</taxon>
        <taxon>Bacillati</taxon>
        <taxon>Bacillota</taxon>
        <taxon>Bacilli</taxon>
        <taxon>Bacillales</taxon>
        <taxon>Paenibacillaceae</taxon>
        <taxon>Paenibacillus</taxon>
    </lineage>
</organism>
<keyword evidence="2" id="KW-1185">Reference proteome</keyword>
<dbReference type="OrthoDB" id="2632309at2"/>
<dbReference type="Proteomes" id="UP000275368">
    <property type="component" value="Chromosome"/>
</dbReference>
<reference evidence="1 2" key="1">
    <citation type="submission" date="2018-11" db="EMBL/GenBank/DDBJ databases">
        <title>Complete genome sequence of Paenibacillus baekrokdamisoli strain KCTC 33723.</title>
        <authorList>
            <person name="Kang S.W."/>
            <person name="Lee K.C."/>
            <person name="Kim K.K."/>
            <person name="Kim J.S."/>
            <person name="Kim D.S."/>
            <person name="Ko S.H."/>
            <person name="Yang S.H."/>
            <person name="Lee J.S."/>
        </authorList>
    </citation>
    <scope>NUCLEOTIDE SEQUENCE [LARGE SCALE GENOMIC DNA]</scope>
    <source>
        <strain evidence="1 2">KCTC 33723</strain>
    </source>
</reference>
<dbReference type="RefSeq" id="WP_125655879.1">
    <property type="nucleotide sequence ID" value="NZ_AP019308.1"/>
</dbReference>
<protein>
    <submittedName>
        <fullName evidence="1">Uncharacterized protein</fullName>
    </submittedName>
</protein>
<gene>
    <name evidence="1" type="ORF">Back11_19940</name>
</gene>
<evidence type="ECO:0000313" key="2">
    <source>
        <dbReference type="Proteomes" id="UP000275368"/>
    </source>
</evidence>
<sequence length="176" mass="19952">MKGSVSNKRIFWLIVTLIAFILAGILAGCIYYFRTDNRMTSKDFNNQLAFDGIQLGMTEERLIQLWGEGEHIEGFGGHIKKYKSKQTAIGIAGDSDNDFYKGVTLLETSNKQYAIYGVHVGDSVKATYAKLAKFGYKPDFSGIYMNGEFVISLQGKETIETIQIWFNDKDLRDRVY</sequence>
<evidence type="ECO:0000313" key="1">
    <source>
        <dbReference type="EMBL" id="BBH20649.1"/>
    </source>
</evidence>
<dbReference type="KEGG" id="pbk:Back11_19940"/>
<dbReference type="EMBL" id="AP019308">
    <property type="protein sequence ID" value="BBH20649.1"/>
    <property type="molecule type" value="Genomic_DNA"/>
</dbReference>